<evidence type="ECO:0000256" key="5">
    <source>
        <dbReference type="ARBA" id="ARBA00022989"/>
    </source>
</evidence>
<feature type="transmembrane region" description="Helical" evidence="7">
    <location>
        <begin position="149"/>
        <end position="168"/>
    </location>
</feature>
<keyword evidence="4 7" id="KW-0812">Transmembrane</keyword>
<keyword evidence="5 7" id="KW-1133">Transmembrane helix</keyword>
<protein>
    <recommendedName>
        <fullName evidence="8">Amino acid permease/ SLC12A domain-containing protein</fullName>
    </recommendedName>
</protein>
<evidence type="ECO:0000256" key="1">
    <source>
        <dbReference type="ARBA" id="ARBA00004651"/>
    </source>
</evidence>
<evidence type="ECO:0000256" key="7">
    <source>
        <dbReference type="SAM" id="Phobius"/>
    </source>
</evidence>
<dbReference type="GO" id="GO:0005283">
    <property type="term" value="F:amino acid:sodium symporter activity"/>
    <property type="evidence" value="ECO:0007669"/>
    <property type="project" value="InterPro"/>
</dbReference>
<dbReference type="InterPro" id="IPR004841">
    <property type="entry name" value="AA-permease/SLC12A_dom"/>
</dbReference>
<dbReference type="PIRSF" id="PIRSF006060">
    <property type="entry name" value="AA_transporter"/>
    <property type="match status" value="1"/>
</dbReference>
<dbReference type="InterPro" id="IPR001463">
    <property type="entry name" value="Na/Ala_symport"/>
</dbReference>
<dbReference type="OrthoDB" id="3900342at2759"/>
<dbReference type="Gene3D" id="1.20.1740.10">
    <property type="entry name" value="Amino acid/polyamine transporter I"/>
    <property type="match status" value="1"/>
</dbReference>
<name>A0A1D2VM94_9ASCO</name>
<sequence>MTTLKAYQILFIIYGGMVGTGLIVSSGNYLQKSGPLSLLLAYILTAIIVYSVCAAISEMAAYLPLPFFGSYPSRYVDPALGFATGYSFLFRFLIGCPRQITACALVFQYWLPPEKVNPGVWVLIFFISVALINYFNIKNFSLIEIYLSLFKIITLLGLIFLLIIIMLGGGPENDGVIGFRYWKDPGPFASYSVDIDGATGAFASWILSLAGSIYSYMSIENFCIIASEIVNPRKTIPKSFKMIFWSVTFLYLSLILLLGMCVPYNDPLLIEAVSSSASTATASPFVVAIKNAGIKVLDHVINACIIIFAFSSANTNVYFGTRTLYGLSISGIAHKIFSKTTKHGVPIYALLLVVLFNLISFMNISNKAKEYFQYFVDLSSMFALLCWISFLIAHIRFIKAFKAQGLDRKTDLKYRAPFAPYSSWFALITCLILALVKNMNIFLNIPNQGFDYQSFISSYISIPIYIICYFSYKLYYKTKIIAPADVDLFSYKDYVDADEEAFFREKNERDQHLIPGTWKYRWRKFMELIE</sequence>
<accession>A0A1D2VM94</accession>
<dbReference type="InterPro" id="IPR050524">
    <property type="entry name" value="APC_YAT"/>
</dbReference>
<dbReference type="GeneID" id="30963992"/>
<dbReference type="EMBL" id="KV454477">
    <property type="protein sequence ID" value="ODV62675.1"/>
    <property type="molecule type" value="Genomic_DNA"/>
</dbReference>
<dbReference type="PANTHER" id="PTHR43341:SF9">
    <property type="entry name" value="DICARBOXYLIC AMINO ACID PERMEASE"/>
    <property type="match status" value="1"/>
</dbReference>
<evidence type="ECO:0000256" key="3">
    <source>
        <dbReference type="ARBA" id="ARBA00022475"/>
    </source>
</evidence>
<dbReference type="PRINTS" id="PR00175">
    <property type="entry name" value="NAALASMPORT"/>
</dbReference>
<feature type="domain" description="Amino acid permease/ SLC12A" evidence="8">
    <location>
        <begin position="9"/>
        <end position="480"/>
    </location>
</feature>
<dbReference type="RefSeq" id="XP_020048982.1">
    <property type="nucleotide sequence ID" value="XM_020190356.1"/>
</dbReference>
<feature type="transmembrane region" description="Helical" evidence="7">
    <location>
        <begin position="371"/>
        <end position="397"/>
    </location>
</feature>
<feature type="transmembrane region" description="Helical" evidence="7">
    <location>
        <begin position="119"/>
        <end position="137"/>
    </location>
</feature>
<evidence type="ECO:0000256" key="2">
    <source>
        <dbReference type="ARBA" id="ARBA00022448"/>
    </source>
</evidence>
<keyword evidence="10" id="KW-1185">Reference proteome</keyword>
<dbReference type="STRING" id="1344418.A0A1D2VM94"/>
<dbReference type="Pfam" id="PF00324">
    <property type="entry name" value="AA_permease"/>
    <property type="match status" value="1"/>
</dbReference>
<dbReference type="Proteomes" id="UP000095038">
    <property type="component" value="Unassembled WGS sequence"/>
</dbReference>
<gene>
    <name evidence="9" type="ORF">ASCRUDRAFT_32381</name>
</gene>
<keyword evidence="2" id="KW-0813">Transport</keyword>
<comment type="subcellular location">
    <subcellularLocation>
        <location evidence="1">Cell membrane</location>
        <topology evidence="1">Multi-pass membrane protein</topology>
    </subcellularLocation>
</comment>
<feature type="transmembrane region" description="Helical" evidence="7">
    <location>
        <begin position="6"/>
        <end position="24"/>
    </location>
</feature>
<dbReference type="GO" id="GO:0005886">
    <property type="term" value="C:plasma membrane"/>
    <property type="evidence" value="ECO:0007669"/>
    <property type="project" value="UniProtKB-SubCell"/>
</dbReference>
<keyword evidence="3" id="KW-1003">Cell membrane</keyword>
<feature type="transmembrane region" description="Helical" evidence="7">
    <location>
        <begin position="300"/>
        <end position="319"/>
    </location>
</feature>
<reference evidence="10" key="1">
    <citation type="submission" date="2016-05" db="EMBL/GenBank/DDBJ databases">
        <title>Comparative genomics of biotechnologically important yeasts.</title>
        <authorList>
            <consortium name="DOE Joint Genome Institute"/>
            <person name="Riley R."/>
            <person name="Haridas S."/>
            <person name="Wolfe K.H."/>
            <person name="Lopes M.R."/>
            <person name="Hittinger C.T."/>
            <person name="Goker M."/>
            <person name="Salamov A."/>
            <person name="Wisecaver J."/>
            <person name="Long T.M."/>
            <person name="Aerts A.L."/>
            <person name="Barry K."/>
            <person name="Choi C."/>
            <person name="Clum A."/>
            <person name="Coughlan A.Y."/>
            <person name="Deshpande S."/>
            <person name="Douglass A.P."/>
            <person name="Hanson S.J."/>
            <person name="Klenk H.-P."/>
            <person name="Labutti K."/>
            <person name="Lapidus A."/>
            <person name="Lindquist E."/>
            <person name="Lipzen A."/>
            <person name="Meier-Kolthoff J.P."/>
            <person name="Ohm R.A."/>
            <person name="Otillar R.P."/>
            <person name="Pangilinan J."/>
            <person name="Peng Y."/>
            <person name="Rokas A."/>
            <person name="Rosa C.A."/>
            <person name="Scheuner C."/>
            <person name="Sibirny A.A."/>
            <person name="Slot J.C."/>
            <person name="Stielow J.B."/>
            <person name="Sun H."/>
            <person name="Kurtzman C.P."/>
            <person name="Blackwell M."/>
            <person name="Grigoriev I.V."/>
            <person name="Jeffries T.W."/>
        </authorList>
    </citation>
    <scope>NUCLEOTIDE SEQUENCE [LARGE SCALE GENOMIC DNA]</scope>
    <source>
        <strain evidence="10">DSM 1968</strain>
    </source>
</reference>
<feature type="transmembrane region" description="Helical" evidence="7">
    <location>
        <begin position="36"/>
        <end position="57"/>
    </location>
</feature>
<feature type="transmembrane region" description="Helical" evidence="7">
    <location>
        <begin position="243"/>
        <end position="265"/>
    </location>
</feature>
<dbReference type="InParanoid" id="A0A1D2VM94"/>
<feature type="transmembrane region" description="Helical" evidence="7">
    <location>
        <begin position="188"/>
        <end position="210"/>
    </location>
</feature>
<evidence type="ECO:0000256" key="4">
    <source>
        <dbReference type="ARBA" id="ARBA00022692"/>
    </source>
</evidence>
<dbReference type="AlphaFoldDB" id="A0A1D2VM94"/>
<evidence type="ECO:0000313" key="10">
    <source>
        <dbReference type="Proteomes" id="UP000095038"/>
    </source>
</evidence>
<evidence type="ECO:0000256" key="6">
    <source>
        <dbReference type="ARBA" id="ARBA00023136"/>
    </source>
</evidence>
<proteinExistence type="predicted"/>
<dbReference type="PANTHER" id="PTHR43341">
    <property type="entry name" value="AMINO ACID PERMEASE"/>
    <property type="match status" value="1"/>
</dbReference>
<feature type="transmembrane region" description="Helical" evidence="7">
    <location>
        <begin position="345"/>
        <end position="365"/>
    </location>
</feature>
<keyword evidence="6 7" id="KW-0472">Membrane</keyword>
<feature type="transmembrane region" description="Helical" evidence="7">
    <location>
        <begin position="418"/>
        <end position="436"/>
    </location>
</feature>
<organism evidence="9 10">
    <name type="scientific">Ascoidea rubescens DSM 1968</name>
    <dbReference type="NCBI Taxonomy" id="1344418"/>
    <lineage>
        <taxon>Eukaryota</taxon>
        <taxon>Fungi</taxon>
        <taxon>Dikarya</taxon>
        <taxon>Ascomycota</taxon>
        <taxon>Saccharomycotina</taxon>
        <taxon>Saccharomycetes</taxon>
        <taxon>Ascoideaceae</taxon>
        <taxon>Ascoidea</taxon>
    </lineage>
</organism>
<feature type="transmembrane region" description="Helical" evidence="7">
    <location>
        <begin position="456"/>
        <end position="472"/>
    </location>
</feature>
<evidence type="ECO:0000313" key="9">
    <source>
        <dbReference type="EMBL" id="ODV62675.1"/>
    </source>
</evidence>
<evidence type="ECO:0000259" key="8">
    <source>
        <dbReference type="Pfam" id="PF00324"/>
    </source>
</evidence>